<sequence length="150" mass="16967">VQAYDIKRNEIREVAHADRCAGCRCDECAGKEIRILPSLLKKIVIRKQSRITYQNSFRPEPFTRSIRLRATQRKTPTLSSTRDITIVDRIVTAAPETMLKMVIRSVKGTTPAASRINAPAVVEMDSLIPRGRHIKKMTVMANTPTVSHIW</sequence>
<gene>
    <name evidence="1" type="ORF">PHYPADRAFT_104011</name>
</gene>
<organism>
    <name type="scientific">Physcomitrium patens</name>
    <name type="common">Spreading-leaved earth moss</name>
    <name type="synonym">Physcomitrella patens</name>
    <dbReference type="NCBI Taxonomy" id="3218"/>
    <lineage>
        <taxon>Eukaryota</taxon>
        <taxon>Viridiplantae</taxon>
        <taxon>Streptophyta</taxon>
        <taxon>Embryophyta</taxon>
        <taxon>Bryophyta</taxon>
        <taxon>Bryophytina</taxon>
        <taxon>Bryopsida</taxon>
        <taxon>Funariidae</taxon>
        <taxon>Funariales</taxon>
        <taxon>Funariaceae</taxon>
        <taxon>Physcomitrium</taxon>
    </lineage>
</organism>
<reference evidence="1" key="1">
    <citation type="journal article" date="2008" name="Science">
        <title>The Physcomitrella genome reveals evolutionary insights into the conquest of land by plants.</title>
        <authorList>
            <person name="Rensing S."/>
            <person name="Lang D."/>
            <person name="Zimmer A."/>
            <person name="Terry A."/>
            <person name="Salamov A."/>
            <person name="Shapiro H."/>
            <person name="Nishiyama T."/>
            <person name="Perroud P.-F."/>
            <person name="Lindquist E."/>
            <person name="Kamisugi Y."/>
            <person name="Tanahashi T."/>
            <person name="Sakakibara K."/>
            <person name="Fujita T."/>
            <person name="Oishi K."/>
            <person name="Shin-I T."/>
            <person name="Kuroki Y."/>
            <person name="Toyoda A."/>
            <person name="Suzuki Y."/>
            <person name="Hashimoto A."/>
            <person name="Yamaguchi K."/>
            <person name="Sugano A."/>
            <person name="Kohara Y."/>
            <person name="Fujiyama A."/>
            <person name="Anterola A."/>
            <person name="Aoki S."/>
            <person name="Ashton N."/>
            <person name="Barbazuk W.B."/>
            <person name="Barker E."/>
            <person name="Bennetzen J."/>
            <person name="Bezanilla M."/>
            <person name="Blankenship R."/>
            <person name="Cho S.H."/>
            <person name="Dutcher S."/>
            <person name="Estelle M."/>
            <person name="Fawcett J.A."/>
            <person name="Gundlach H."/>
            <person name="Hanada K."/>
            <person name="Heyl A."/>
            <person name="Hicks K.A."/>
            <person name="Hugh J."/>
            <person name="Lohr M."/>
            <person name="Mayer K."/>
            <person name="Melkozernov A."/>
            <person name="Murata T."/>
            <person name="Nelson D."/>
            <person name="Pils B."/>
            <person name="Prigge M."/>
            <person name="Reiss B."/>
            <person name="Renner T."/>
            <person name="Rombauts S."/>
            <person name="Rushton P."/>
            <person name="Sanderfoot A."/>
            <person name="Schween G."/>
            <person name="Shiu S.-H."/>
            <person name="Stueber K."/>
            <person name="Theodoulou F.L."/>
            <person name="Tu H."/>
            <person name="Van de Peer Y."/>
            <person name="Verrier P.J."/>
            <person name="Waters E."/>
            <person name="Wood A."/>
            <person name="Yang L."/>
            <person name="Cove D."/>
            <person name="Cuming A."/>
            <person name="Hasebe M."/>
            <person name="Lucas S."/>
            <person name="Mishler D.B."/>
            <person name="Reski R."/>
            <person name="Grigoriev I."/>
            <person name="Quatrano R.S."/>
            <person name="Boore J.L."/>
        </authorList>
    </citation>
    <scope>NUCLEOTIDE SEQUENCE [LARGE SCALE GENOMIC DNA]</scope>
</reference>
<feature type="non-terminal residue" evidence="1">
    <location>
        <position position="1"/>
    </location>
</feature>
<evidence type="ECO:0000313" key="1">
    <source>
        <dbReference type="EMBL" id="EDQ48295.1"/>
    </source>
</evidence>
<name>A9U7Q7_PHYPA</name>
<dbReference type="AlphaFoldDB" id="A9U7Q7"/>
<protein>
    <submittedName>
        <fullName evidence="1">Predicted protein</fullName>
    </submittedName>
</protein>
<proteinExistence type="predicted"/>
<dbReference type="EMBL" id="DS546615">
    <property type="protein sequence ID" value="EDQ48295.1"/>
    <property type="molecule type" value="Genomic_DNA"/>
</dbReference>
<accession>A9U7Q7</accession>